<dbReference type="PRINTS" id="PR01021">
    <property type="entry name" value="OMPADOMAIN"/>
</dbReference>
<dbReference type="InterPro" id="IPR011659">
    <property type="entry name" value="WD40"/>
</dbReference>
<dbReference type="InterPro" id="IPR006665">
    <property type="entry name" value="OmpA-like"/>
</dbReference>
<keyword evidence="3" id="KW-0998">Cell outer membrane</keyword>
<dbReference type="KEGG" id="fuv:JR347_11670"/>
<dbReference type="SUPFAM" id="SSF103088">
    <property type="entry name" value="OmpA-like"/>
    <property type="match status" value="1"/>
</dbReference>
<dbReference type="SUPFAM" id="SSF48452">
    <property type="entry name" value="TPR-like"/>
    <property type="match status" value="1"/>
</dbReference>
<dbReference type="SUPFAM" id="SSF82171">
    <property type="entry name" value="DPP6 N-terminal domain-like"/>
    <property type="match status" value="2"/>
</dbReference>
<sequence>MRTLDYFRAITLLLGIFLVAQVNAQNTSKIIYSADKYFNIRNYDEALKLYLKAIEDGVKDDPLVYYNTGVCYSESININEQVKAIPYLEKAISLGVDRLPPMAYEKLATAYHRDEQIEKAIEYYQKYKSTLDKNQTAEIRRVERSLEIANNALLLISSPRDIKINNFGAVINSQYTEYNPVVSADESVMAYTALRPNTGKTRSNEDFIEEIYISYNTSGVWSEPKKIEITSDYNVGTAGLSADGQRMLIFIGGPNGSGNLYSIDKSGSDWSVPVTLGNQINSRFLESTASITPDGKRMYFASNRSGGYGGMDIYVVDKLESGAWGEPKNLGPKVNTKYNEDAPFIHPDQWTLFFTSDGHNTIGGRDIFVTRLFNEEWTNPENMGYPINTTSDDNYFTLTADGRKGYFSSNRKGGIGGQDIYTIDMPEEEANVPLTMIKGRILDGETGKALPTHIYMVDVESGKKLDFVYQPDPVTGNYLIILPPAKNYDMIIESDGFLPYTLNINIPGQTYFYELYQEIYLKTIKQFDVVVGQSVEVKNAFYDTHEDAVNSIRRAHESKLIKNDSIDVYDLMTDLMAANDEEAISYLTDLIYETNSIDDIVFKNNDALEEATRVYYYDESDESKFERKVIDGNEIFSLPTMYVTEEAERQKNMPKEVAKSYDQALLDKVVKCYFNVGQSDLKSEYFDELNNVIAKLKSNPELGVQISGYASAEGDEELNKKLSNERAIAVLDFINQKGEIVRRRIIAKAYGATEGKGNPQEARRVEVQLVDLRTTGRSLP</sequence>
<evidence type="ECO:0000256" key="3">
    <source>
        <dbReference type="ARBA" id="ARBA00023237"/>
    </source>
</evidence>
<name>A0A975A0B0_9BACT</name>
<dbReference type="PANTHER" id="PTHR30329:SF21">
    <property type="entry name" value="LIPOPROTEIN YIAD-RELATED"/>
    <property type="match status" value="1"/>
</dbReference>
<evidence type="ECO:0000313" key="6">
    <source>
        <dbReference type="EMBL" id="QSE96267.1"/>
    </source>
</evidence>
<dbReference type="Gene3D" id="3.30.1330.60">
    <property type="entry name" value="OmpA-like domain"/>
    <property type="match status" value="1"/>
</dbReference>
<dbReference type="RefSeq" id="WP_205720784.1">
    <property type="nucleotide sequence ID" value="NZ_CP070608.1"/>
</dbReference>
<dbReference type="EMBL" id="CP070608">
    <property type="protein sequence ID" value="QSE96267.1"/>
    <property type="molecule type" value="Genomic_DNA"/>
</dbReference>
<dbReference type="InterPro" id="IPR011042">
    <property type="entry name" value="6-blade_b-propeller_TolB-like"/>
</dbReference>
<feature type="domain" description="OmpA-like" evidence="5">
    <location>
        <begin position="661"/>
        <end position="773"/>
    </location>
</feature>
<evidence type="ECO:0000256" key="4">
    <source>
        <dbReference type="PROSITE-ProRule" id="PRU00473"/>
    </source>
</evidence>
<dbReference type="GO" id="GO:0009279">
    <property type="term" value="C:cell outer membrane"/>
    <property type="evidence" value="ECO:0007669"/>
    <property type="project" value="UniProtKB-SubCell"/>
</dbReference>
<dbReference type="Proteomes" id="UP000662783">
    <property type="component" value="Chromosome"/>
</dbReference>
<dbReference type="InterPro" id="IPR050330">
    <property type="entry name" value="Bact_OuterMem_StrucFunc"/>
</dbReference>
<evidence type="ECO:0000259" key="5">
    <source>
        <dbReference type="PROSITE" id="PS51123"/>
    </source>
</evidence>
<dbReference type="PANTHER" id="PTHR30329">
    <property type="entry name" value="STATOR ELEMENT OF FLAGELLAR MOTOR COMPLEX"/>
    <property type="match status" value="1"/>
</dbReference>
<gene>
    <name evidence="6" type="ORF">JR347_11670</name>
</gene>
<dbReference type="CDD" id="cd07185">
    <property type="entry name" value="OmpA_C-like"/>
    <property type="match status" value="1"/>
</dbReference>
<dbReference type="InterPro" id="IPR006664">
    <property type="entry name" value="OMP_bac"/>
</dbReference>
<evidence type="ECO:0000313" key="7">
    <source>
        <dbReference type="Proteomes" id="UP000662783"/>
    </source>
</evidence>
<protein>
    <submittedName>
        <fullName evidence="6">PD40 domain-containing protein</fullName>
    </submittedName>
</protein>
<comment type="subcellular location">
    <subcellularLocation>
        <location evidence="1">Cell outer membrane</location>
    </subcellularLocation>
</comment>
<dbReference type="Gene3D" id="2.120.10.30">
    <property type="entry name" value="TolB, C-terminal domain"/>
    <property type="match status" value="1"/>
</dbReference>
<keyword evidence="2 4" id="KW-0472">Membrane</keyword>
<evidence type="ECO:0000256" key="1">
    <source>
        <dbReference type="ARBA" id="ARBA00004442"/>
    </source>
</evidence>
<dbReference type="AlphaFoldDB" id="A0A975A0B0"/>
<dbReference type="InterPro" id="IPR011990">
    <property type="entry name" value="TPR-like_helical_dom_sf"/>
</dbReference>
<dbReference type="InterPro" id="IPR036737">
    <property type="entry name" value="OmpA-like_sf"/>
</dbReference>
<reference evidence="6" key="1">
    <citation type="submission" date="2021-02" db="EMBL/GenBank/DDBJ databases">
        <title>Fulvivirga sp. S481 isolated from sea water.</title>
        <authorList>
            <person name="Bae S.S."/>
            <person name="Baek K."/>
        </authorList>
    </citation>
    <scope>NUCLEOTIDE SEQUENCE</scope>
    <source>
        <strain evidence="6">S481</strain>
    </source>
</reference>
<dbReference type="Pfam" id="PF07676">
    <property type="entry name" value="PD40"/>
    <property type="match status" value="3"/>
</dbReference>
<dbReference type="Pfam" id="PF00691">
    <property type="entry name" value="OmpA"/>
    <property type="match status" value="1"/>
</dbReference>
<proteinExistence type="predicted"/>
<dbReference type="Gene3D" id="1.25.40.10">
    <property type="entry name" value="Tetratricopeptide repeat domain"/>
    <property type="match status" value="1"/>
</dbReference>
<organism evidence="6 7">
    <name type="scientific">Fulvivirga lutea</name>
    <dbReference type="NCBI Taxonomy" id="2810512"/>
    <lineage>
        <taxon>Bacteria</taxon>
        <taxon>Pseudomonadati</taxon>
        <taxon>Bacteroidota</taxon>
        <taxon>Cytophagia</taxon>
        <taxon>Cytophagales</taxon>
        <taxon>Fulvivirgaceae</taxon>
        <taxon>Fulvivirga</taxon>
    </lineage>
</organism>
<evidence type="ECO:0000256" key="2">
    <source>
        <dbReference type="ARBA" id="ARBA00023136"/>
    </source>
</evidence>
<keyword evidence="7" id="KW-1185">Reference proteome</keyword>
<accession>A0A975A0B0</accession>
<dbReference type="PROSITE" id="PS51123">
    <property type="entry name" value="OMPA_2"/>
    <property type="match status" value="1"/>
</dbReference>